<feature type="domain" description="Transglycosylase SLT" evidence="2">
    <location>
        <begin position="204"/>
        <end position="412"/>
    </location>
</feature>
<dbReference type="STRING" id="1802335.A3G59_01705"/>
<comment type="caution">
    <text evidence="3">The sequence shown here is derived from an EMBL/GenBank/DDBJ whole genome shotgun (WGS) entry which is preliminary data.</text>
</comment>
<accession>A0A1G2P5X7</accession>
<dbReference type="Pfam" id="PF13406">
    <property type="entry name" value="SLT_2"/>
    <property type="match status" value="1"/>
</dbReference>
<proteinExistence type="predicted"/>
<keyword evidence="1" id="KW-0175">Coiled coil</keyword>
<dbReference type="CDD" id="cd22265">
    <property type="entry name" value="UDM1_RNF168"/>
    <property type="match status" value="1"/>
</dbReference>
<gene>
    <name evidence="3" type="ORF">A3G59_01705</name>
</gene>
<dbReference type="PANTHER" id="PTHR43941">
    <property type="entry name" value="STRUCTURAL MAINTENANCE OF CHROMOSOMES PROTEIN 2"/>
    <property type="match status" value="1"/>
</dbReference>
<dbReference type="Gene3D" id="6.10.250.3150">
    <property type="match status" value="1"/>
</dbReference>
<reference evidence="3 4" key="1">
    <citation type="journal article" date="2016" name="Nat. Commun.">
        <title>Thousands of microbial genomes shed light on interconnected biogeochemical processes in an aquifer system.</title>
        <authorList>
            <person name="Anantharaman K."/>
            <person name="Brown C.T."/>
            <person name="Hug L.A."/>
            <person name="Sharon I."/>
            <person name="Castelle C.J."/>
            <person name="Probst A.J."/>
            <person name="Thomas B.C."/>
            <person name="Singh A."/>
            <person name="Wilkins M.J."/>
            <person name="Karaoz U."/>
            <person name="Brodie E.L."/>
            <person name="Williams K.H."/>
            <person name="Hubbard S.S."/>
            <person name="Banfield J.F."/>
        </authorList>
    </citation>
    <scope>NUCLEOTIDE SEQUENCE [LARGE SCALE GENOMIC DNA]</scope>
</reference>
<feature type="coiled-coil region" evidence="1">
    <location>
        <begin position="175"/>
        <end position="240"/>
    </location>
</feature>
<evidence type="ECO:0000313" key="4">
    <source>
        <dbReference type="Proteomes" id="UP000176881"/>
    </source>
</evidence>
<dbReference type="EMBL" id="MHSN01000043">
    <property type="protein sequence ID" value="OHA43747.1"/>
    <property type="molecule type" value="Genomic_DNA"/>
</dbReference>
<dbReference type="Gene3D" id="1.10.530.10">
    <property type="match status" value="1"/>
</dbReference>
<dbReference type="Proteomes" id="UP000176881">
    <property type="component" value="Unassembled WGS sequence"/>
</dbReference>
<dbReference type="SUPFAM" id="SSF53955">
    <property type="entry name" value="Lysozyme-like"/>
    <property type="match status" value="1"/>
</dbReference>
<sequence>MGQKTIFFVVLLSTIFAFIFLFKFSSTNAAIDCLYLTASSPQEDKAYCRNELSQIEAQLQELLKKQEVQKKQTGTLKGDVDYLASQISALKAKIKARSLVIAQLKASITEKVSKISTLSEKIEEGQASLAQLLRNINGFDNENLVQLVLSDESLSGFYSNLESYDAIKKAVKDSVDEIRGIRTETEAEKKNLEEKQNAEADAKAELESAQKKVAQSEAEKKALLQISKQKESEYQRLADEKKARAAKIRSALFPLAGTSQKIEFGTALIYAREAEKKTGVNPAFLLAILTQESNLGSNVGKCYLTNTSGPQAGYGVNINTGKVWPNLMKASRDVPPFLEITGRLGLDPLKTVVSCPIAGVAGYGGAMGPAQFIPSTWKLFEKRLASMLGYEVNPWNPRDAFIASALYLTDLGAVGSSYSAQIRAACKYYGSGGSTCSYGRSVMSFKAKIQEDIDYLEQYGVAKL</sequence>
<feature type="coiled-coil region" evidence="1">
    <location>
        <begin position="45"/>
        <end position="72"/>
    </location>
</feature>
<evidence type="ECO:0000256" key="1">
    <source>
        <dbReference type="SAM" id="Coils"/>
    </source>
</evidence>
<name>A0A1G2P5X7_9BACT</name>
<protein>
    <recommendedName>
        <fullName evidence="2">Transglycosylase SLT domain-containing protein</fullName>
    </recommendedName>
</protein>
<dbReference type="InterPro" id="IPR023346">
    <property type="entry name" value="Lysozyme-like_dom_sf"/>
</dbReference>
<dbReference type="InterPro" id="IPR031304">
    <property type="entry name" value="SLT_2"/>
</dbReference>
<evidence type="ECO:0000313" key="3">
    <source>
        <dbReference type="EMBL" id="OHA43747.1"/>
    </source>
</evidence>
<dbReference type="AlphaFoldDB" id="A0A1G2P5X7"/>
<evidence type="ECO:0000259" key="2">
    <source>
        <dbReference type="Pfam" id="PF13406"/>
    </source>
</evidence>
<organism evidence="3 4">
    <name type="scientific">Candidatus Taylorbacteria bacterium RIFCSPLOWO2_12_FULL_47_20</name>
    <dbReference type="NCBI Taxonomy" id="1802335"/>
    <lineage>
        <taxon>Bacteria</taxon>
        <taxon>Candidatus Tayloriibacteriota</taxon>
    </lineage>
</organism>